<comment type="caution">
    <text evidence="1">The sequence shown here is derived from an EMBL/GenBank/DDBJ whole genome shotgun (WGS) entry which is preliminary data.</text>
</comment>
<gene>
    <name evidence="1" type="ORF">G3480_26355</name>
</gene>
<evidence type="ECO:0000313" key="1">
    <source>
        <dbReference type="EMBL" id="NEX23747.1"/>
    </source>
</evidence>
<accession>A0A6P1DZL0</accession>
<sequence length="98" mass="11196">MIGFFKQWASNASEYRQLQQELTTVLARHGINFMHLHPEITKFLVGVAREEGAEQAVAKVNETMEMVATQFPGLTQEQATQQLIRTFKTINTMARAER</sequence>
<evidence type="ECO:0000313" key="2">
    <source>
        <dbReference type="Proteomes" id="UP000471640"/>
    </source>
</evidence>
<organism evidence="1 2">
    <name type="scientific">Thiorhodococcus mannitoliphagus</name>
    <dbReference type="NCBI Taxonomy" id="329406"/>
    <lineage>
        <taxon>Bacteria</taxon>
        <taxon>Pseudomonadati</taxon>
        <taxon>Pseudomonadota</taxon>
        <taxon>Gammaproteobacteria</taxon>
        <taxon>Chromatiales</taxon>
        <taxon>Chromatiaceae</taxon>
        <taxon>Thiorhodococcus</taxon>
    </lineage>
</organism>
<keyword evidence="2" id="KW-1185">Reference proteome</keyword>
<protein>
    <submittedName>
        <fullName evidence="1">Uncharacterized protein</fullName>
    </submittedName>
</protein>
<dbReference type="EMBL" id="JAAIJR010000300">
    <property type="protein sequence ID" value="NEX23747.1"/>
    <property type="molecule type" value="Genomic_DNA"/>
</dbReference>
<dbReference type="RefSeq" id="WP_164657160.1">
    <property type="nucleotide sequence ID" value="NZ_JAAIJR010000300.1"/>
</dbReference>
<dbReference type="Proteomes" id="UP000471640">
    <property type="component" value="Unassembled WGS sequence"/>
</dbReference>
<name>A0A6P1DZL0_9GAMM</name>
<reference evidence="1 2" key="2">
    <citation type="submission" date="2020-02" db="EMBL/GenBank/DDBJ databases">
        <title>Genome sequences of Thiorhodococcus mannitoliphagus and Thiorhodococcus minor, purple sulfur photosynthetic bacteria in the gammaproteobacterial family, Chromatiaceae.</title>
        <authorList>
            <person name="Aviles F.A."/>
            <person name="Meyer T.E."/>
            <person name="Kyndt J.A."/>
        </authorList>
    </citation>
    <scope>NUCLEOTIDE SEQUENCE [LARGE SCALE GENOMIC DNA]</scope>
    <source>
        <strain evidence="1 2">DSM 18266</strain>
    </source>
</reference>
<reference evidence="2" key="1">
    <citation type="journal article" date="2020" name="Microbiol. Resour. Announc.">
        <title>Draft Genome Sequences of Thiorhodococcus mannitoliphagus and Thiorhodococcus minor, Purple Sulfur Photosynthetic Bacteria in the Gammaproteobacterial Family Chromatiaceae.</title>
        <authorList>
            <person name="Aviles F.A."/>
            <person name="Meyer T.E."/>
            <person name="Kyndt J.A."/>
        </authorList>
    </citation>
    <scope>NUCLEOTIDE SEQUENCE [LARGE SCALE GENOMIC DNA]</scope>
    <source>
        <strain evidence="2">DSM 18266</strain>
    </source>
</reference>
<proteinExistence type="predicted"/>
<dbReference type="AlphaFoldDB" id="A0A6P1DZL0"/>